<dbReference type="PANTHER" id="PTHR43335">
    <property type="entry name" value="ABC TRANSPORTER, ATP-BINDING PROTEIN"/>
    <property type="match status" value="1"/>
</dbReference>
<evidence type="ECO:0000256" key="3">
    <source>
        <dbReference type="ARBA" id="ARBA00022741"/>
    </source>
</evidence>
<evidence type="ECO:0000259" key="5">
    <source>
        <dbReference type="PROSITE" id="PS50893"/>
    </source>
</evidence>
<keyword evidence="2" id="KW-0813">Transport</keyword>
<dbReference type="GO" id="GO:0005524">
    <property type="term" value="F:ATP binding"/>
    <property type="evidence" value="ECO:0007669"/>
    <property type="project" value="UniProtKB-KW"/>
</dbReference>
<evidence type="ECO:0000256" key="1">
    <source>
        <dbReference type="ARBA" id="ARBA00005417"/>
    </source>
</evidence>
<dbReference type="InterPro" id="IPR027417">
    <property type="entry name" value="P-loop_NTPase"/>
</dbReference>
<dbReference type="PROSITE" id="PS50893">
    <property type="entry name" value="ABC_TRANSPORTER_2"/>
    <property type="match status" value="1"/>
</dbReference>
<dbReference type="SUPFAM" id="SSF52540">
    <property type="entry name" value="P-loop containing nucleoside triphosphate hydrolases"/>
    <property type="match status" value="1"/>
</dbReference>
<dbReference type="PANTHER" id="PTHR43335:SF4">
    <property type="entry name" value="ABC TRANSPORTER, ATP-BINDING PROTEIN"/>
    <property type="match status" value="1"/>
</dbReference>
<organism evidence="6 7">
    <name type="scientific">Streptomyces pseudovenezuelae</name>
    <dbReference type="NCBI Taxonomy" id="67350"/>
    <lineage>
        <taxon>Bacteria</taxon>
        <taxon>Bacillati</taxon>
        <taxon>Actinomycetota</taxon>
        <taxon>Actinomycetes</taxon>
        <taxon>Kitasatosporales</taxon>
        <taxon>Streptomycetaceae</taxon>
        <taxon>Streptomyces</taxon>
        <taxon>Streptomyces aurantiacus group</taxon>
    </lineage>
</organism>
<dbReference type="GO" id="GO:0016887">
    <property type="term" value="F:ATP hydrolysis activity"/>
    <property type="evidence" value="ECO:0007669"/>
    <property type="project" value="InterPro"/>
</dbReference>
<keyword evidence="4 6" id="KW-0067">ATP-binding</keyword>
<comment type="caution">
    <text evidence="6">The sequence shown here is derived from an EMBL/GenBank/DDBJ whole genome shotgun (WGS) entry which is preliminary data.</text>
</comment>
<protein>
    <submittedName>
        <fullName evidence="6">Multidrug ABC transporter ATP-binding protein</fullName>
    </submittedName>
</protein>
<dbReference type="AlphaFoldDB" id="A0A117PPJ8"/>
<evidence type="ECO:0000313" key="6">
    <source>
        <dbReference type="EMBL" id="KUM84693.1"/>
    </source>
</evidence>
<name>A0A117PPJ8_9ACTN</name>
<evidence type="ECO:0000256" key="4">
    <source>
        <dbReference type="ARBA" id="ARBA00022840"/>
    </source>
</evidence>
<sequence length="309" mass="32622">MIEVRELTKRYGDKTVVDHLSFTVKPGEVTGFLGPNGAGKSTTMRMIVGLDSPTKGSVTVGGTSYAKHTAPLHEIGTLLEAKSVHPGRSAFNHLMALAYTHGIPRSRVDEVIELAGLTSVAGKRVGAFSLGMGQRLGIAAALLGDPAIVMLDEPVNGLDPEGVLWVRNLLRSLADEGRAVMLSSHLMSETALIADHLVIIGRGRLLADTTVDDFTREASGGGVKVATAESGRLRSLLAGPDVTITSSSAEELLVLGRDARQIGRIAAEHGVALYELTPQSASLEAAFMDLTRDVVEYQSHPVETGRKAA</sequence>
<dbReference type="Pfam" id="PF00005">
    <property type="entry name" value="ABC_tran"/>
    <property type="match status" value="1"/>
</dbReference>
<dbReference type="OrthoDB" id="9804819at2"/>
<dbReference type="Proteomes" id="UP000053039">
    <property type="component" value="Unassembled WGS sequence"/>
</dbReference>
<reference evidence="6 7" key="1">
    <citation type="submission" date="2015-10" db="EMBL/GenBank/DDBJ databases">
        <title>Draft genome sequence of Streptomyces pseudovenezuelae DSM 40212, type strain for the species Streptomyces pseudovenezuelae.</title>
        <authorList>
            <person name="Ruckert C."/>
            <person name="Winkler A."/>
            <person name="Kalinowski J."/>
            <person name="Kampfer P."/>
            <person name="Glaeser S."/>
        </authorList>
    </citation>
    <scope>NUCLEOTIDE SEQUENCE [LARGE SCALE GENOMIC DNA]</scope>
    <source>
        <strain evidence="6 7">DSM 40212</strain>
    </source>
</reference>
<evidence type="ECO:0000256" key="2">
    <source>
        <dbReference type="ARBA" id="ARBA00022448"/>
    </source>
</evidence>
<dbReference type="SMART" id="SM00382">
    <property type="entry name" value="AAA"/>
    <property type="match status" value="1"/>
</dbReference>
<dbReference type="InterPro" id="IPR003439">
    <property type="entry name" value="ABC_transporter-like_ATP-bd"/>
</dbReference>
<dbReference type="RefSeq" id="WP_031041565.1">
    <property type="nucleotide sequence ID" value="NZ_JBEYZI010000030.1"/>
</dbReference>
<proteinExistence type="inferred from homology"/>
<evidence type="ECO:0000313" key="7">
    <source>
        <dbReference type="Proteomes" id="UP000053039"/>
    </source>
</evidence>
<comment type="similarity">
    <text evidence="1">Belongs to the ABC transporter superfamily.</text>
</comment>
<dbReference type="CDD" id="cd03268">
    <property type="entry name" value="ABC_BcrA_bacitracin_resist"/>
    <property type="match status" value="1"/>
</dbReference>
<dbReference type="InterPro" id="IPR003593">
    <property type="entry name" value="AAA+_ATPase"/>
</dbReference>
<keyword evidence="3" id="KW-0547">Nucleotide-binding</keyword>
<dbReference type="Gene3D" id="3.40.50.300">
    <property type="entry name" value="P-loop containing nucleotide triphosphate hydrolases"/>
    <property type="match status" value="1"/>
</dbReference>
<accession>A0A117PPJ8</accession>
<feature type="domain" description="ABC transporter" evidence="5">
    <location>
        <begin position="2"/>
        <end position="227"/>
    </location>
</feature>
<dbReference type="EMBL" id="LMWM01000030">
    <property type="protein sequence ID" value="KUM84693.1"/>
    <property type="molecule type" value="Genomic_DNA"/>
</dbReference>
<gene>
    <name evidence="6" type="ORF">AQI94_29435</name>
</gene>